<keyword evidence="3" id="KW-1185">Reference proteome</keyword>
<dbReference type="PANTHER" id="PTHR43267">
    <property type="entry name" value="TRNA THREONYLCARBAMOYLADENOSINE DEHYDRATASE"/>
    <property type="match status" value="1"/>
</dbReference>
<dbReference type="Proteomes" id="UP000077245">
    <property type="component" value="Unassembled WGS sequence"/>
</dbReference>
<evidence type="ECO:0000313" key="2">
    <source>
        <dbReference type="EMBL" id="KZX14853.1"/>
    </source>
</evidence>
<reference evidence="2 3" key="1">
    <citation type="submission" date="2016-04" db="EMBL/GenBank/DDBJ databases">
        <title>Genome sequence of Methanobrevibacter curvatus DSM 11111.</title>
        <authorList>
            <person name="Poehlein A."/>
            <person name="Seedorf H."/>
            <person name="Daniel R."/>
        </authorList>
    </citation>
    <scope>NUCLEOTIDE SEQUENCE [LARGE SCALE GENOMIC DNA]</scope>
    <source>
        <strain evidence="2 3">DSM 11111</strain>
    </source>
</reference>
<comment type="caution">
    <text evidence="2">The sequence shown here is derived from an EMBL/GenBank/DDBJ whole genome shotgun (WGS) entry which is preliminary data.</text>
</comment>
<dbReference type="Gene3D" id="3.40.50.720">
    <property type="entry name" value="NAD(P)-binding Rossmann-like Domain"/>
    <property type="match status" value="1"/>
</dbReference>
<dbReference type="PATRIC" id="fig|49547.3.peg.361"/>
<dbReference type="OrthoDB" id="7915at2157"/>
<name>A0A166CTN7_9EURY</name>
<dbReference type="InterPro" id="IPR000594">
    <property type="entry name" value="ThiF_NAD_FAD-bd"/>
</dbReference>
<dbReference type="STRING" id="49547.MBCUR_03420"/>
<dbReference type="GO" id="GO:0061503">
    <property type="term" value="F:tRNA threonylcarbamoyladenosine dehydratase"/>
    <property type="evidence" value="ECO:0007669"/>
    <property type="project" value="TreeGrafter"/>
</dbReference>
<organism evidence="2 3">
    <name type="scientific">Methanobrevibacter curvatus</name>
    <dbReference type="NCBI Taxonomy" id="49547"/>
    <lineage>
        <taxon>Archaea</taxon>
        <taxon>Methanobacteriati</taxon>
        <taxon>Methanobacteriota</taxon>
        <taxon>Methanomada group</taxon>
        <taxon>Methanobacteria</taxon>
        <taxon>Methanobacteriales</taxon>
        <taxon>Methanobacteriaceae</taxon>
        <taxon>Methanobrevibacter</taxon>
    </lineage>
</organism>
<dbReference type="InterPro" id="IPR045886">
    <property type="entry name" value="ThiF/MoeB/HesA"/>
</dbReference>
<accession>A0A166CTN7</accession>
<dbReference type="Pfam" id="PF00899">
    <property type="entry name" value="ThiF"/>
    <property type="match status" value="1"/>
</dbReference>
<gene>
    <name evidence="2" type="primary">moeZ</name>
    <name evidence="2" type="ORF">MBCUR_03420</name>
</gene>
<dbReference type="InterPro" id="IPR035985">
    <property type="entry name" value="Ubiquitin-activating_enz"/>
</dbReference>
<keyword evidence="2" id="KW-0548">Nucleotidyltransferase</keyword>
<evidence type="ECO:0000259" key="1">
    <source>
        <dbReference type="Pfam" id="PF00899"/>
    </source>
</evidence>
<dbReference type="EMBL" id="LWMV01000063">
    <property type="protein sequence ID" value="KZX14853.1"/>
    <property type="molecule type" value="Genomic_DNA"/>
</dbReference>
<protein>
    <submittedName>
        <fullName evidence="2">Putative adenylyltransferase/sulfurtransferase MoeZ</fullName>
    </submittedName>
</protein>
<dbReference type="CDD" id="cd00757">
    <property type="entry name" value="ThiF_MoeB_HesA_family"/>
    <property type="match status" value="1"/>
</dbReference>
<proteinExistence type="predicted"/>
<dbReference type="GO" id="GO:0061504">
    <property type="term" value="P:cyclic threonylcarbamoyladenosine biosynthetic process"/>
    <property type="evidence" value="ECO:0007669"/>
    <property type="project" value="TreeGrafter"/>
</dbReference>
<sequence>MPTRYIGDGYWEIISRQMGIVTRSEQERYKDAKVTVIGAGGIGGTLIEMLARMGVGSLTLIDKDAYDLSNLNRQLVATLDTLGKVKSVSAKERVRTINPYVKVNVYNEALVEDNVEKVIEGSDVVVDGLDNLLTRVIVSRKARELEIPYVHGAIYGTLGQVSVFTPDTPSYEELFKLPTKDRALNEDALNDLSKVTSGVPPVIGPVPNIIGNVEAFEAFKIITGIGKVTYAPKIFKYNLLDLASFGVDEL</sequence>
<dbReference type="AlphaFoldDB" id="A0A166CTN7"/>
<evidence type="ECO:0000313" key="3">
    <source>
        <dbReference type="Proteomes" id="UP000077245"/>
    </source>
</evidence>
<dbReference type="SUPFAM" id="SSF69572">
    <property type="entry name" value="Activating enzymes of the ubiquitin-like proteins"/>
    <property type="match status" value="1"/>
</dbReference>
<dbReference type="PANTHER" id="PTHR43267:SF1">
    <property type="entry name" value="TRNA THREONYLCARBAMOYLADENOSINE DEHYDRATASE"/>
    <property type="match status" value="1"/>
</dbReference>
<dbReference type="RefSeq" id="WP_067089421.1">
    <property type="nucleotide sequence ID" value="NZ_LWMV01000063.1"/>
</dbReference>
<dbReference type="GO" id="GO:0016779">
    <property type="term" value="F:nucleotidyltransferase activity"/>
    <property type="evidence" value="ECO:0007669"/>
    <property type="project" value="UniProtKB-KW"/>
</dbReference>
<feature type="domain" description="THIF-type NAD/FAD binding fold" evidence="1">
    <location>
        <begin position="15"/>
        <end position="242"/>
    </location>
</feature>
<dbReference type="GO" id="GO:0008641">
    <property type="term" value="F:ubiquitin-like modifier activating enzyme activity"/>
    <property type="evidence" value="ECO:0007669"/>
    <property type="project" value="InterPro"/>
</dbReference>
<keyword evidence="2" id="KW-0808">Transferase</keyword>